<dbReference type="SMART" id="SM00448">
    <property type="entry name" value="REC"/>
    <property type="match status" value="1"/>
</dbReference>
<dbReference type="InterPro" id="IPR011006">
    <property type="entry name" value="CheY-like_superfamily"/>
</dbReference>
<dbReference type="Gene3D" id="3.40.50.2300">
    <property type="match status" value="1"/>
</dbReference>
<feature type="transmembrane region" description="Helical" evidence="10">
    <location>
        <begin position="395"/>
        <end position="414"/>
    </location>
</feature>
<dbReference type="EMBL" id="JAOQIO010000113">
    <property type="protein sequence ID" value="MCU6797177.1"/>
    <property type="molecule type" value="Genomic_DNA"/>
</dbReference>
<dbReference type="SMART" id="SM00388">
    <property type="entry name" value="HisKA"/>
    <property type="match status" value="1"/>
</dbReference>
<evidence type="ECO:0000256" key="4">
    <source>
        <dbReference type="ARBA" id="ARBA00022679"/>
    </source>
</evidence>
<dbReference type="InterPro" id="IPR003661">
    <property type="entry name" value="HisK_dim/P_dom"/>
</dbReference>
<dbReference type="SUPFAM" id="SSF47384">
    <property type="entry name" value="Homodimeric domain of signal transducing histidine kinase"/>
    <property type="match status" value="1"/>
</dbReference>
<feature type="transmembrane region" description="Helical" evidence="10">
    <location>
        <begin position="244"/>
        <end position="261"/>
    </location>
</feature>
<comment type="catalytic activity">
    <reaction evidence="1">
        <text>ATP + protein L-histidine = ADP + protein N-phospho-L-histidine.</text>
        <dbReference type="EC" id="2.7.13.3"/>
    </reaction>
</comment>
<evidence type="ECO:0000256" key="6">
    <source>
        <dbReference type="ARBA" id="ARBA00022777"/>
    </source>
</evidence>
<evidence type="ECO:0000313" key="13">
    <source>
        <dbReference type="EMBL" id="MCU6797177.1"/>
    </source>
</evidence>
<reference evidence="13 14" key="1">
    <citation type="submission" date="2022-09" db="EMBL/GenBank/DDBJ databases">
        <authorList>
            <person name="Han X.L."/>
            <person name="Wang Q."/>
            <person name="Lu T."/>
        </authorList>
    </citation>
    <scope>NUCLEOTIDE SEQUENCE [LARGE SCALE GENOMIC DNA]</scope>
    <source>
        <strain evidence="13 14">WQ 127069</strain>
    </source>
</reference>
<dbReference type="SUPFAM" id="SSF55874">
    <property type="entry name" value="ATPase domain of HSP90 chaperone/DNA topoisomerase II/histidine kinase"/>
    <property type="match status" value="2"/>
</dbReference>
<dbReference type="RefSeq" id="WP_262687998.1">
    <property type="nucleotide sequence ID" value="NZ_JAOQIO010000113.1"/>
</dbReference>
<feature type="domain" description="Histidine kinase" evidence="11">
    <location>
        <begin position="928"/>
        <end position="1025"/>
    </location>
</feature>
<dbReference type="Pfam" id="PF00512">
    <property type="entry name" value="HisKA"/>
    <property type="match status" value="1"/>
</dbReference>
<dbReference type="CDD" id="cd16922">
    <property type="entry name" value="HATPase_EvgS-ArcB-TorS-like"/>
    <property type="match status" value="1"/>
</dbReference>
<comment type="caution">
    <text evidence="13">The sequence shown here is derived from an EMBL/GenBank/DDBJ whole genome shotgun (WGS) entry which is preliminary data.</text>
</comment>
<accession>A0ABT2UR96</accession>
<dbReference type="InterPro" id="IPR010559">
    <property type="entry name" value="Sig_transdc_His_kin_internal"/>
</dbReference>
<dbReference type="EC" id="2.7.13.3" evidence="2"/>
<dbReference type="SMART" id="SM00387">
    <property type="entry name" value="HATPase_c"/>
    <property type="match status" value="2"/>
</dbReference>
<keyword evidence="8" id="KW-0902">Two-component regulatory system</keyword>
<dbReference type="PRINTS" id="PR00344">
    <property type="entry name" value="BCTRLSENSOR"/>
</dbReference>
<gene>
    <name evidence="13" type="ORF">OB236_34115</name>
</gene>
<evidence type="ECO:0000256" key="2">
    <source>
        <dbReference type="ARBA" id="ARBA00012438"/>
    </source>
</evidence>
<feature type="transmembrane region" description="Helical" evidence="10">
    <location>
        <begin position="281"/>
        <end position="302"/>
    </location>
</feature>
<name>A0ABT2UR96_9BACL</name>
<sequence>MKKYGFALLIGIIFITLLPLYGVIRNMDSFQNNPQANKGWMDLSDWNFVTDGPVQLTGEWEFYRNQLLTPADFIESASAGKQKPVQTEMVSVPGKWNEYMKNEQDESTADGAGTYRLRLVLTHKESAVYGIRTVNIRMANRLFVNSQLIGASGIPGLTAEESTPNNVPYVRFFAINGNEIEIVVQVSNFSYSSGGMIYPLLFGDQPSVLKNREYHIFGYLLTTAGFLILSVYFLLLFRLRKRESSLLHLGAFCFWGLMYVLTHGEKLILAELPFIPYELVMKLQLIASTFVYYCLILYTVCLFPRFHQRAIMPWLKVIVSLLTLEAIFLPSRLFSEGEIVYYVFGFISVGYILYLMLKGLKLGEDNSLAILAGLQSILMMLAINLFNIFGSLEDYIFFPYEILVFIFAQALLLAKRFTNLFNKVEQLSRKLLTLDDMKDEFMASTSHELRTPLHGIVNMADSLLGGVAGPLNTEQARHLSMIVATGQRLKFLINDILDFNKLKNGQLQMQRQKVNLPSVVQSVLEVVHHVRDGKNIRFVQQWPDDLPMLDTDEDRLRQILYNLLGNAVKFTQEGEIRIYAEVEDGEVKIYVSDTGKGIAKNRLDDIFNPYVELADGDSQTYMGTGLGLHITKKLIELGGGKLAVESEPGVGSLFYFTLPAASGKPEVVQRMQQQIVFTEISAAAEVFVEGMQSNEFANGTVLIVDDDPVNLQVLMNLLTLENYRVLAAHHGAQALDIMSRNPQVDLVITDWMMPGLSGLELCKVIRERYMLSELPVLMLTARSRPEEIVAGFRAGVNDFLTKPVDAGELRARVRTLLELRQSVRTLISTEMAFLQAQIKPHFLYNALNTIIAICRLDSNKTMQLLLELSRYLRSSFDFQNRDQLVPLHKELELVQAYLYLEQARFEERLEVQYDIVEQGFIMIPPLCIQPIVENAVRHGIMQRSEGGKVQITIQSQETGIKVIVTDNGVGIPSEQLAAVLSDNGSSGVGLKNIHKRLLMLYGKGLKIESEWKQGTTVSFEVPLQGPDIKDTEL</sequence>
<keyword evidence="3 9" id="KW-0597">Phosphoprotein</keyword>
<dbReference type="Gene3D" id="3.30.565.10">
    <property type="entry name" value="Histidine kinase-like ATPase, C-terminal domain"/>
    <property type="match status" value="2"/>
</dbReference>
<evidence type="ECO:0000256" key="5">
    <source>
        <dbReference type="ARBA" id="ARBA00022741"/>
    </source>
</evidence>
<dbReference type="InterPro" id="IPR001789">
    <property type="entry name" value="Sig_transdc_resp-reg_receiver"/>
</dbReference>
<feature type="modified residue" description="4-aspartylphosphate" evidence="9">
    <location>
        <position position="750"/>
    </location>
</feature>
<evidence type="ECO:0000259" key="12">
    <source>
        <dbReference type="PROSITE" id="PS50110"/>
    </source>
</evidence>
<keyword evidence="10" id="KW-0472">Membrane</keyword>
<dbReference type="InterPro" id="IPR003594">
    <property type="entry name" value="HATPase_dom"/>
</dbReference>
<feature type="domain" description="Histidine kinase" evidence="11">
    <location>
        <begin position="444"/>
        <end position="662"/>
    </location>
</feature>
<dbReference type="Pfam" id="PF06580">
    <property type="entry name" value="His_kinase"/>
    <property type="match status" value="1"/>
</dbReference>
<keyword evidence="10" id="KW-0812">Transmembrane</keyword>
<keyword evidence="14" id="KW-1185">Reference proteome</keyword>
<feature type="transmembrane region" description="Helical" evidence="10">
    <location>
        <begin position="216"/>
        <end position="237"/>
    </location>
</feature>
<dbReference type="Pfam" id="PF00072">
    <property type="entry name" value="Response_reg"/>
    <property type="match status" value="1"/>
</dbReference>
<dbReference type="InterPro" id="IPR036097">
    <property type="entry name" value="HisK_dim/P_sf"/>
</dbReference>
<dbReference type="PANTHER" id="PTHR43047">
    <property type="entry name" value="TWO-COMPONENT HISTIDINE PROTEIN KINASE"/>
    <property type="match status" value="1"/>
</dbReference>
<dbReference type="CDD" id="cd00082">
    <property type="entry name" value="HisKA"/>
    <property type="match status" value="1"/>
</dbReference>
<dbReference type="InterPro" id="IPR036890">
    <property type="entry name" value="HATPase_C_sf"/>
</dbReference>
<evidence type="ECO:0000256" key="10">
    <source>
        <dbReference type="SAM" id="Phobius"/>
    </source>
</evidence>
<evidence type="ECO:0000256" key="9">
    <source>
        <dbReference type="PROSITE-ProRule" id="PRU00169"/>
    </source>
</evidence>
<dbReference type="InterPro" id="IPR004358">
    <property type="entry name" value="Sig_transdc_His_kin-like_C"/>
</dbReference>
<protein>
    <recommendedName>
        <fullName evidence="2">histidine kinase</fullName>
        <ecNumber evidence="2">2.7.13.3</ecNumber>
    </recommendedName>
</protein>
<keyword evidence="7 13" id="KW-0067">ATP-binding</keyword>
<dbReference type="SUPFAM" id="SSF52172">
    <property type="entry name" value="CheY-like"/>
    <property type="match status" value="1"/>
</dbReference>
<dbReference type="CDD" id="cd17574">
    <property type="entry name" value="REC_OmpR"/>
    <property type="match status" value="1"/>
</dbReference>
<keyword evidence="5" id="KW-0547">Nucleotide-binding</keyword>
<dbReference type="PANTHER" id="PTHR43047:SF72">
    <property type="entry name" value="OSMOSENSING HISTIDINE PROTEIN KINASE SLN1"/>
    <property type="match status" value="1"/>
</dbReference>
<keyword evidence="6" id="KW-0418">Kinase</keyword>
<dbReference type="Gene3D" id="2.60.120.260">
    <property type="entry name" value="Galactose-binding domain-like"/>
    <property type="match status" value="1"/>
</dbReference>
<evidence type="ECO:0000313" key="14">
    <source>
        <dbReference type="Proteomes" id="UP001652445"/>
    </source>
</evidence>
<organism evidence="13 14">
    <name type="scientific">Paenibacillus baimaensis</name>
    <dbReference type="NCBI Taxonomy" id="2982185"/>
    <lineage>
        <taxon>Bacteria</taxon>
        <taxon>Bacillati</taxon>
        <taxon>Bacillota</taxon>
        <taxon>Bacilli</taxon>
        <taxon>Bacillales</taxon>
        <taxon>Paenibacillaceae</taxon>
        <taxon>Paenibacillus</taxon>
    </lineage>
</organism>
<feature type="transmembrane region" description="Helical" evidence="10">
    <location>
        <begin position="369"/>
        <end position="389"/>
    </location>
</feature>
<dbReference type="PROSITE" id="PS50110">
    <property type="entry name" value="RESPONSE_REGULATORY"/>
    <property type="match status" value="1"/>
</dbReference>
<evidence type="ECO:0000256" key="7">
    <source>
        <dbReference type="ARBA" id="ARBA00022840"/>
    </source>
</evidence>
<evidence type="ECO:0000256" key="8">
    <source>
        <dbReference type="ARBA" id="ARBA00023012"/>
    </source>
</evidence>
<dbReference type="Pfam" id="PF02518">
    <property type="entry name" value="HATPase_c"/>
    <property type="match status" value="2"/>
</dbReference>
<evidence type="ECO:0000256" key="1">
    <source>
        <dbReference type="ARBA" id="ARBA00000085"/>
    </source>
</evidence>
<dbReference type="GO" id="GO:0005524">
    <property type="term" value="F:ATP binding"/>
    <property type="evidence" value="ECO:0007669"/>
    <property type="project" value="UniProtKB-KW"/>
</dbReference>
<feature type="transmembrane region" description="Helical" evidence="10">
    <location>
        <begin position="339"/>
        <end position="357"/>
    </location>
</feature>
<evidence type="ECO:0000259" key="11">
    <source>
        <dbReference type="PROSITE" id="PS50109"/>
    </source>
</evidence>
<keyword evidence="4" id="KW-0808">Transferase</keyword>
<proteinExistence type="predicted"/>
<dbReference type="Gene3D" id="1.10.287.130">
    <property type="match status" value="1"/>
</dbReference>
<dbReference type="Proteomes" id="UP001652445">
    <property type="component" value="Unassembled WGS sequence"/>
</dbReference>
<dbReference type="InterPro" id="IPR005467">
    <property type="entry name" value="His_kinase_dom"/>
</dbReference>
<dbReference type="InterPro" id="IPR011623">
    <property type="entry name" value="7TMR_DISM_rcpt_extracell_dom1"/>
</dbReference>
<dbReference type="PROSITE" id="PS50109">
    <property type="entry name" value="HIS_KIN"/>
    <property type="match status" value="2"/>
</dbReference>
<dbReference type="Pfam" id="PF07695">
    <property type="entry name" value="7TMR-DISM_7TM"/>
    <property type="match status" value="1"/>
</dbReference>
<keyword evidence="10" id="KW-1133">Transmembrane helix</keyword>
<evidence type="ECO:0000256" key="3">
    <source>
        <dbReference type="ARBA" id="ARBA00022553"/>
    </source>
</evidence>
<feature type="domain" description="Response regulatory" evidence="12">
    <location>
        <begin position="700"/>
        <end position="817"/>
    </location>
</feature>